<keyword evidence="3" id="KW-1185">Reference proteome</keyword>
<evidence type="ECO:0000313" key="2">
    <source>
        <dbReference type="EMBL" id="PMD25563.1"/>
    </source>
</evidence>
<evidence type="ECO:0000313" key="3">
    <source>
        <dbReference type="Proteomes" id="UP000235672"/>
    </source>
</evidence>
<feature type="chain" id="PRO_5014440795" evidence="1">
    <location>
        <begin position="26"/>
        <end position="176"/>
    </location>
</feature>
<proteinExistence type="predicted"/>
<dbReference type="EMBL" id="KZ613470">
    <property type="protein sequence ID" value="PMD25563.1"/>
    <property type="molecule type" value="Genomic_DNA"/>
</dbReference>
<accession>A0A2J6QH12</accession>
<dbReference type="Proteomes" id="UP000235672">
    <property type="component" value="Unassembled WGS sequence"/>
</dbReference>
<name>A0A2J6QH12_9HELO</name>
<keyword evidence="1" id="KW-0732">Signal</keyword>
<reference evidence="2 3" key="1">
    <citation type="submission" date="2016-05" db="EMBL/GenBank/DDBJ databases">
        <title>A degradative enzymes factory behind the ericoid mycorrhizal symbiosis.</title>
        <authorList>
            <consortium name="DOE Joint Genome Institute"/>
            <person name="Martino E."/>
            <person name="Morin E."/>
            <person name="Grelet G."/>
            <person name="Kuo A."/>
            <person name="Kohler A."/>
            <person name="Daghino S."/>
            <person name="Barry K."/>
            <person name="Choi C."/>
            <person name="Cichocki N."/>
            <person name="Clum A."/>
            <person name="Copeland A."/>
            <person name="Hainaut M."/>
            <person name="Haridas S."/>
            <person name="Labutti K."/>
            <person name="Lindquist E."/>
            <person name="Lipzen A."/>
            <person name="Khouja H.-R."/>
            <person name="Murat C."/>
            <person name="Ohm R."/>
            <person name="Olson A."/>
            <person name="Spatafora J."/>
            <person name="Veneault-Fourrey C."/>
            <person name="Henrissat B."/>
            <person name="Grigoriev I."/>
            <person name="Martin F."/>
            <person name="Perotto S."/>
        </authorList>
    </citation>
    <scope>NUCLEOTIDE SEQUENCE [LARGE SCALE GENOMIC DNA]</scope>
    <source>
        <strain evidence="2 3">UAMH 7357</strain>
    </source>
</reference>
<gene>
    <name evidence="2" type="ORF">NA56DRAFT_655721</name>
</gene>
<feature type="signal peptide" evidence="1">
    <location>
        <begin position="1"/>
        <end position="25"/>
    </location>
</feature>
<protein>
    <submittedName>
        <fullName evidence="2">Uncharacterized protein</fullName>
    </submittedName>
</protein>
<dbReference type="AlphaFoldDB" id="A0A2J6QH12"/>
<organism evidence="2 3">
    <name type="scientific">Hyaloscypha hepaticicola</name>
    <dbReference type="NCBI Taxonomy" id="2082293"/>
    <lineage>
        <taxon>Eukaryota</taxon>
        <taxon>Fungi</taxon>
        <taxon>Dikarya</taxon>
        <taxon>Ascomycota</taxon>
        <taxon>Pezizomycotina</taxon>
        <taxon>Leotiomycetes</taxon>
        <taxon>Helotiales</taxon>
        <taxon>Hyaloscyphaceae</taxon>
        <taxon>Hyaloscypha</taxon>
    </lineage>
</organism>
<evidence type="ECO:0000256" key="1">
    <source>
        <dbReference type="SAM" id="SignalP"/>
    </source>
</evidence>
<sequence length="176" mass="19040">MATSLNPSEHHCQLQPLLLVQLTLTFLIAPQAPAPAPAPAQVAPAPAVAPQLPAGLLALANAAATQPYLPVPDPAGKNARSISRKRWYNKLTGDCSKHHHHYSSHHSVYDASMTELGQLLKEDEMSLSTKRVFNVIASDFEALTTLQKGTPVSLRALSSYSSTLHTYHSTIEERTT</sequence>